<proteinExistence type="predicted"/>
<dbReference type="Proteomes" id="UP001153636">
    <property type="component" value="Chromosome 4"/>
</dbReference>
<dbReference type="EMBL" id="OV651816">
    <property type="protein sequence ID" value="CAH1109632.1"/>
    <property type="molecule type" value="Genomic_DNA"/>
</dbReference>
<name>A0A9P0CUF3_9CUCU</name>
<keyword evidence="3" id="KW-1185">Reference proteome</keyword>
<protein>
    <recommendedName>
        <fullName evidence="4">DUF4817 domain-containing protein</fullName>
    </recommendedName>
</protein>
<gene>
    <name evidence="2" type="ORF">PSYICH_LOCUS10311</name>
</gene>
<evidence type="ECO:0000313" key="2">
    <source>
        <dbReference type="EMBL" id="CAH1109632.1"/>
    </source>
</evidence>
<evidence type="ECO:0000313" key="3">
    <source>
        <dbReference type="Proteomes" id="UP001153636"/>
    </source>
</evidence>
<sequence>MSNRTLRKILHQDLDFHPYTFMVGTKPLRPILKRYCCAATTLRNGLVPKRDTINRWVHNFKTTASAINPRPKSRPRSVRTPASVEKVRQAVTQSPQRSVRKRAAAV</sequence>
<evidence type="ECO:0000256" key="1">
    <source>
        <dbReference type="SAM" id="MobiDB-lite"/>
    </source>
</evidence>
<evidence type="ECO:0008006" key="4">
    <source>
        <dbReference type="Google" id="ProtNLM"/>
    </source>
</evidence>
<organism evidence="2 3">
    <name type="scientific">Psylliodes chrysocephalus</name>
    <dbReference type="NCBI Taxonomy" id="3402493"/>
    <lineage>
        <taxon>Eukaryota</taxon>
        <taxon>Metazoa</taxon>
        <taxon>Ecdysozoa</taxon>
        <taxon>Arthropoda</taxon>
        <taxon>Hexapoda</taxon>
        <taxon>Insecta</taxon>
        <taxon>Pterygota</taxon>
        <taxon>Neoptera</taxon>
        <taxon>Endopterygota</taxon>
        <taxon>Coleoptera</taxon>
        <taxon>Polyphaga</taxon>
        <taxon>Cucujiformia</taxon>
        <taxon>Chrysomeloidea</taxon>
        <taxon>Chrysomelidae</taxon>
        <taxon>Galerucinae</taxon>
        <taxon>Alticini</taxon>
        <taxon>Psylliodes</taxon>
    </lineage>
</organism>
<accession>A0A9P0CUF3</accession>
<feature type="region of interest" description="Disordered" evidence="1">
    <location>
        <begin position="64"/>
        <end position="106"/>
    </location>
</feature>
<dbReference type="OrthoDB" id="376826at2759"/>
<dbReference type="AlphaFoldDB" id="A0A9P0CUF3"/>
<reference evidence="2" key="1">
    <citation type="submission" date="2022-01" db="EMBL/GenBank/DDBJ databases">
        <authorList>
            <person name="King R."/>
        </authorList>
    </citation>
    <scope>NUCLEOTIDE SEQUENCE</scope>
</reference>